<feature type="coiled-coil region" evidence="1">
    <location>
        <begin position="15"/>
        <end position="56"/>
    </location>
</feature>
<organism evidence="2 3">
    <name type="scientific">Flammeovirga agarivorans</name>
    <dbReference type="NCBI Taxonomy" id="2726742"/>
    <lineage>
        <taxon>Bacteria</taxon>
        <taxon>Pseudomonadati</taxon>
        <taxon>Bacteroidota</taxon>
        <taxon>Cytophagia</taxon>
        <taxon>Cytophagales</taxon>
        <taxon>Flammeovirgaceae</taxon>
        <taxon>Flammeovirga</taxon>
    </lineage>
</organism>
<dbReference type="PROSITE" id="PS51257">
    <property type="entry name" value="PROKAR_LIPOPROTEIN"/>
    <property type="match status" value="1"/>
</dbReference>
<dbReference type="Proteomes" id="UP000585050">
    <property type="component" value="Unassembled WGS sequence"/>
</dbReference>
<accession>A0A7X8SI21</accession>
<keyword evidence="3" id="KW-1185">Reference proteome</keyword>
<reference evidence="2 3" key="1">
    <citation type="submission" date="2020-04" db="EMBL/GenBank/DDBJ databases">
        <title>Flammeovirga sp. SR4, a novel species isolated from seawater.</title>
        <authorList>
            <person name="Wang X."/>
        </authorList>
    </citation>
    <scope>NUCLEOTIDE SEQUENCE [LARGE SCALE GENOMIC DNA]</scope>
    <source>
        <strain evidence="2 3">SR4</strain>
    </source>
</reference>
<evidence type="ECO:0000313" key="3">
    <source>
        <dbReference type="Proteomes" id="UP000585050"/>
    </source>
</evidence>
<evidence type="ECO:0000256" key="1">
    <source>
        <dbReference type="SAM" id="Coils"/>
    </source>
</evidence>
<comment type="caution">
    <text evidence="2">The sequence shown here is derived from an EMBL/GenBank/DDBJ whole genome shotgun (WGS) entry which is preliminary data.</text>
</comment>
<keyword evidence="1" id="KW-0175">Coiled coil</keyword>
<sequence length="234" mass="26737">MKYFYLLSFALIISCNNNEKEIGEYKAQIAVLETKNKKLNDELKTQNSELEHLEKWVAIQQENDILKQGVKDLEGKIFNHKINEELIGFESNLGYFLPSEILSVLKSIFGEYKVEPDINPFFLKASLSTDDTFFYVVRIEHISSGKKGFIVFKDYAPDRYFIMGAGQPFNGVDEDLSYIGACYIEKASDITVGYEGDSEVHPNTKEVVVLVTKESASAAFYLDEGEYKWKWIGD</sequence>
<gene>
    <name evidence="2" type="ORF">HGP29_05205</name>
</gene>
<protein>
    <submittedName>
        <fullName evidence="2">Uncharacterized protein</fullName>
    </submittedName>
</protein>
<dbReference type="EMBL" id="JABAIL010000002">
    <property type="protein sequence ID" value="NLR90591.1"/>
    <property type="molecule type" value="Genomic_DNA"/>
</dbReference>
<proteinExistence type="predicted"/>
<name>A0A7X8SI21_9BACT</name>
<dbReference type="RefSeq" id="WP_168881317.1">
    <property type="nucleotide sequence ID" value="NZ_JABAIL010000002.1"/>
</dbReference>
<evidence type="ECO:0000313" key="2">
    <source>
        <dbReference type="EMBL" id="NLR90591.1"/>
    </source>
</evidence>
<dbReference type="AlphaFoldDB" id="A0A7X8SI21"/>